<dbReference type="GO" id="GO:0016020">
    <property type="term" value="C:membrane"/>
    <property type="evidence" value="ECO:0007669"/>
    <property type="project" value="TreeGrafter"/>
</dbReference>
<dbReference type="Pfam" id="PF00106">
    <property type="entry name" value="adh_short"/>
    <property type="match status" value="1"/>
</dbReference>
<evidence type="ECO:0000313" key="5">
    <source>
        <dbReference type="EMBL" id="NIJ12529.1"/>
    </source>
</evidence>
<name>A0A7X5UQV2_9PSEU</name>
<proteinExistence type="inferred from homology"/>
<evidence type="ECO:0000256" key="1">
    <source>
        <dbReference type="ARBA" id="ARBA00006484"/>
    </source>
</evidence>
<protein>
    <submittedName>
        <fullName evidence="5">NAD(P)-dependent dehydrogenase (Short-subunit alcohol dehydrogenase family)</fullName>
    </submittedName>
</protein>
<comment type="similarity">
    <text evidence="1 3">Belongs to the short-chain dehydrogenases/reductases (SDR) family.</text>
</comment>
<dbReference type="NCBIfam" id="NF004526">
    <property type="entry name" value="PRK05872.1"/>
    <property type="match status" value="1"/>
</dbReference>
<dbReference type="RefSeq" id="WP_167171426.1">
    <property type="nucleotide sequence ID" value="NZ_JAAOYM010000001.1"/>
</dbReference>
<dbReference type="SMART" id="SM00822">
    <property type="entry name" value="PKS_KR"/>
    <property type="match status" value="1"/>
</dbReference>
<dbReference type="Proteomes" id="UP000545493">
    <property type="component" value="Unassembled WGS sequence"/>
</dbReference>
<dbReference type="InterPro" id="IPR036291">
    <property type="entry name" value="NAD(P)-bd_dom_sf"/>
</dbReference>
<organism evidence="5 6">
    <name type="scientific">Saccharomonospora amisosensis</name>
    <dbReference type="NCBI Taxonomy" id="1128677"/>
    <lineage>
        <taxon>Bacteria</taxon>
        <taxon>Bacillati</taxon>
        <taxon>Actinomycetota</taxon>
        <taxon>Actinomycetes</taxon>
        <taxon>Pseudonocardiales</taxon>
        <taxon>Pseudonocardiaceae</taxon>
        <taxon>Saccharomonospora</taxon>
    </lineage>
</organism>
<dbReference type="PRINTS" id="PR00080">
    <property type="entry name" value="SDRFAMILY"/>
</dbReference>
<dbReference type="InterPro" id="IPR002347">
    <property type="entry name" value="SDR_fam"/>
</dbReference>
<dbReference type="PRINTS" id="PR00081">
    <property type="entry name" value="GDHRDH"/>
</dbReference>
<evidence type="ECO:0000259" key="4">
    <source>
        <dbReference type="SMART" id="SM00822"/>
    </source>
</evidence>
<dbReference type="CDD" id="cd05233">
    <property type="entry name" value="SDR_c"/>
    <property type="match status" value="1"/>
</dbReference>
<dbReference type="SUPFAM" id="SSF51735">
    <property type="entry name" value="NAD(P)-binding Rossmann-fold domains"/>
    <property type="match status" value="1"/>
</dbReference>
<comment type="caution">
    <text evidence="5">The sequence shown here is derived from an EMBL/GenBank/DDBJ whole genome shotgun (WGS) entry which is preliminary data.</text>
</comment>
<evidence type="ECO:0000313" key="6">
    <source>
        <dbReference type="Proteomes" id="UP000545493"/>
    </source>
</evidence>
<reference evidence="5 6" key="1">
    <citation type="submission" date="2020-03" db="EMBL/GenBank/DDBJ databases">
        <title>Sequencing the genomes of 1000 actinobacteria strains.</title>
        <authorList>
            <person name="Klenk H.-P."/>
        </authorList>
    </citation>
    <scope>NUCLEOTIDE SEQUENCE [LARGE SCALE GENOMIC DNA]</scope>
    <source>
        <strain evidence="5 6">DSM 45685</strain>
    </source>
</reference>
<dbReference type="PANTHER" id="PTHR44196">
    <property type="entry name" value="DEHYDROGENASE/REDUCTASE SDR FAMILY MEMBER 7B"/>
    <property type="match status" value="1"/>
</dbReference>
<feature type="domain" description="Ketoreductase" evidence="4">
    <location>
        <begin position="19"/>
        <end position="201"/>
    </location>
</feature>
<evidence type="ECO:0000256" key="3">
    <source>
        <dbReference type="RuleBase" id="RU000363"/>
    </source>
</evidence>
<dbReference type="EMBL" id="JAAOYM010000001">
    <property type="protein sequence ID" value="NIJ12529.1"/>
    <property type="molecule type" value="Genomic_DNA"/>
</dbReference>
<dbReference type="InterPro" id="IPR057326">
    <property type="entry name" value="KR_dom"/>
</dbReference>
<evidence type="ECO:0000256" key="2">
    <source>
        <dbReference type="ARBA" id="ARBA00023002"/>
    </source>
</evidence>
<dbReference type="Gene3D" id="3.40.50.720">
    <property type="entry name" value="NAD(P)-binding Rossmann-like Domain"/>
    <property type="match status" value="1"/>
</dbReference>
<gene>
    <name evidence="5" type="ORF">FHU38_002873</name>
</gene>
<keyword evidence="2" id="KW-0560">Oxidoreductase</keyword>
<dbReference type="PANTHER" id="PTHR44196:SF1">
    <property type="entry name" value="DEHYDROGENASE_REDUCTASE SDR FAMILY MEMBER 7B"/>
    <property type="match status" value="1"/>
</dbReference>
<keyword evidence="6" id="KW-1185">Reference proteome</keyword>
<dbReference type="AlphaFoldDB" id="A0A7X5UQV2"/>
<accession>A0A7X5UQV2</accession>
<dbReference type="GO" id="GO:0016491">
    <property type="term" value="F:oxidoreductase activity"/>
    <property type="evidence" value="ECO:0007669"/>
    <property type="project" value="UniProtKB-KW"/>
</dbReference>
<sequence length="296" mass="31636">MNPLKFFPPGSRRLELDEKVALVTGGGNGIGRETAHSLAARGCFVAVLDADEAAAKQVATEVGEHRAVGVAADVRDRDAVAEAVRMVLRRWGRLDVVVANAGVTPEPATVRVGDPTDFERVVSVNLFGVLNTAKATVEPLLHSRGHIAVVASAAAFCPPVGGSSYMVSKAAVEQLGRALRLELAPHGVTATVCYFGVVDTRLAHATLDRDPLGEALNAMLPSPLRGRITAHEAAQAVVTAVERRRARTTAPAAWEPVSLLRGLLNPALDRLLVRDTRLHTLIRELEDRVLRSRCSR</sequence>